<gene>
    <name evidence="1" type="ORF">Q664_19300</name>
</gene>
<comment type="caution">
    <text evidence="1">The sequence shown here is derived from an EMBL/GenBank/DDBJ whole genome shotgun (WGS) entry which is preliminary data.</text>
</comment>
<evidence type="ECO:0000313" key="1">
    <source>
        <dbReference type="EMBL" id="KFA91848.1"/>
    </source>
</evidence>
<dbReference type="RefSeq" id="WP_043397179.1">
    <property type="nucleotide sequence ID" value="NZ_JPMI01000128.1"/>
</dbReference>
<sequence>MSGTKIAIKVLTWSDLSFFKVHSMRSNQRAISLHHEIFIERFYPGLQLSHGQVLFPLLIVGPGARPAHRLTRMAMRSLGSGNWHIKGESIHEPEEEPGRYGKLVENDFAIMAFEGNERPRAVTLTLVSAAEDAELHAVIAQHLELPAKHAMLKVSETSLAHLRASTTGAYPDRQHPLDAFISGDTIEDVLFGTDAPTSTGAHAPSQTDILSPEDWHRRLLAADETRQRGEELFGAWLTATGHVGDDFQWVSQALPRSAYDYEVHSARWISGAPPVFLHVRATRASFERPIHMTLSELLFAATRENCRIARLYDIESATPKLRILTGIQAVAERLIETLNALPERVAADSLQLDPGLFAVELQVKLQEHP</sequence>
<dbReference type="EMBL" id="JPMI01000128">
    <property type="protein sequence ID" value="KFA91848.1"/>
    <property type="molecule type" value="Genomic_DNA"/>
</dbReference>
<organism evidence="1 2">
    <name type="scientific">Archangium violaceum Cb vi76</name>
    <dbReference type="NCBI Taxonomy" id="1406225"/>
    <lineage>
        <taxon>Bacteria</taxon>
        <taxon>Pseudomonadati</taxon>
        <taxon>Myxococcota</taxon>
        <taxon>Myxococcia</taxon>
        <taxon>Myxococcales</taxon>
        <taxon>Cystobacterineae</taxon>
        <taxon>Archangiaceae</taxon>
        <taxon>Archangium</taxon>
    </lineage>
</organism>
<evidence type="ECO:0000313" key="2">
    <source>
        <dbReference type="Proteomes" id="UP000028547"/>
    </source>
</evidence>
<reference evidence="1 2" key="1">
    <citation type="submission" date="2014-07" db="EMBL/GenBank/DDBJ databases">
        <title>Draft Genome Sequence of Gephyronic Acid Producer, Cystobacter violaceus Strain Cb vi76.</title>
        <authorList>
            <person name="Stevens D.C."/>
            <person name="Young J."/>
            <person name="Carmichael R."/>
            <person name="Tan J."/>
            <person name="Taylor R.E."/>
        </authorList>
    </citation>
    <scope>NUCLEOTIDE SEQUENCE [LARGE SCALE GENOMIC DNA]</scope>
    <source>
        <strain evidence="1 2">Cb vi76</strain>
    </source>
</reference>
<dbReference type="Proteomes" id="UP000028547">
    <property type="component" value="Unassembled WGS sequence"/>
</dbReference>
<name>A0A084STR3_9BACT</name>
<proteinExistence type="predicted"/>
<accession>A0A084STR3</accession>
<protein>
    <submittedName>
        <fullName evidence="1">Uncharacterized protein</fullName>
    </submittedName>
</protein>
<dbReference type="AlphaFoldDB" id="A0A084STR3"/>